<accession>A0A1H3XXP6</accession>
<name>A0A1H3XXP6_9GAMM</name>
<dbReference type="Pfam" id="PF00593">
    <property type="entry name" value="TonB_dep_Rec_b-barrel"/>
    <property type="match status" value="1"/>
</dbReference>
<evidence type="ECO:0000259" key="4">
    <source>
        <dbReference type="Pfam" id="PF00593"/>
    </source>
</evidence>
<dbReference type="SUPFAM" id="SSF56935">
    <property type="entry name" value="Porins"/>
    <property type="match status" value="1"/>
</dbReference>
<evidence type="ECO:0000313" key="5">
    <source>
        <dbReference type="EMBL" id="SEA04093.1"/>
    </source>
</evidence>
<evidence type="ECO:0000256" key="3">
    <source>
        <dbReference type="ARBA" id="ARBA00023237"/>
    </source>
</evidence>
<dbReference type="STRING" id="1122198.SAMN02745729_101302"/>
<dbReference type="Gene3D" id="2.40.170.20">
    <property type="entry name" value="TonB-dependent receptor, beta-barrel domain"/>
    <property type="match status" value="1"/>
</dbReference>
<keyword evidence="6" id="KW-1185">Reference proteome</keyword>
<dbReference type="InterPro" id="IPR000531">
    <property type="entry name" value="Beta-barrel_TonB"/>
</dbReference>
<evidence type="ECO:0000313" key="6">
    <source>
        <dbReference type="Proteomes" id="UP000242469"/>
    </source>
</evidence>
<dbReference type="AlphaFoldDB" id="A0A1H3XXP6"/>
<organism evidence="5 6">
    <name type="scientific">Marinobacterium iners DSM 11526</name>
    <dbReference type="NCBI Taxonomy" id="1122198"/>
    <lineage>
        <taxon>Bacteria</taxon>
        <taxon>Pseudomonadati</taxon>
        <taxon>Pseudomonadota</taxon>
        <taxon>Gammaproteobacteria</taxon>
        <taxon>Oceanospirillales</taxon>
        <taxon>Oceanospirillaceae</taxon>
        <taxon>Marinobacterium</taxon>
    </lineage>
</organism>
<gene>
    <name evidence="5" type="ORF">SAMN02745729_101302</name>
</gene>
<comment type="subcellular location">
    <subcellularLocation>
        <location evidence="1">Cell outer membrane</location>
    </subcellularLocation>
</comment>
<feature type="domain" description="TonB-dependent receptor-like beta-barrel" evidence="4">
    <location>
        <begin position="3"/>
        <end position="159"/>
    </location>
</feature>
<dbReference type="InterPro" id="IPR036942">
    <property type="entry name" value="Beta-barrel_TonB_sf"/>
</dbReference>
<keyword evidence="5" id="KW-0675">Receptor</keyword>
<evidence type="ECO:0000256" key="2">
    <source>
        <dbReference type="ARBA" id="ARBA00023136"/>
    </source>
</evidence>
<dbReference type="EMBL" id="FNRJ01000001">
    <property type="protein sequence ID" value="SEA04093.1"/>
    <property type="molecule type" value="Genomic_DNA"/>
</dbReference>
<keyword evidence="3" id="KW-0998">Cell outer membrane</keyword>
<sequence>MDLNHGSFDFGAGLYHSKIANPIAGATPWSKVAINLEDDIVTRGYYLRAGYAKGPWEISAEINIADTEFDDQTVTRYVYSSGATSIGNTLALDVNYQARPNLKLGWTAEFVRGMESFEINVAGEQLNVKKPGYAVHDVYAHWLPTGRDTFVIGLSINNLFEAMPASKTLQPIRDTQSFRAIQRPVVT</sequence>
<reference evidence="6" key="1">
    <citation type="submission" date="2016-10" db="EMBL/GenBank/DDBJ databases">
        <authorList>
            <person name="Varghese N."/>
            <person name="Submissions S."/>
        </authorList>
    </citation>
    <scope>NUCLEOTIDE SEQUENCE [LARGE SCALE GENOMIC DNA]</scope>
    <source>
        <strain evidence="6">DSM 11526</strain>
    </source>
</reference>
<evidence type="ECO:0000256" key="1">
    <source>
        <dbReference type="ARBA" id="ARBA00004442"/>
    </source>
</evidence>
<dbReference type="Proteomes" id="UP000242469">
    <property type="component" value="Unassembled WGS sequence"/>
</dbReference>
<keyword evidence="2" id="KW-0472">Membrane</keyword>
<dbReference type="GO" id="GO:0009279">
    <property type="term" value="C:cell outer membrane"/>
    <property type="evidence" value="ECO:0007669"/>
    <property type="project" value="UniProtKB-SubCell"/>
</dbReference>
<proteinExistence type="predicted"/>
<protein>
    <submittedName>
        <fullName evidence="5">Hemoglobin/transferrin/lactoferrin receptor protein</fullName>
    </submittedName>
</protein>